<organism evidence="5 6">
    <name type="scientific">Microlunatus aurantiacus</name>
    <dbReference type="NCBI Taxonomy" id="446786"/>
    <lineage>
        <taxon>Bacteria</taxon>
        <taxon>Bacillati</taxon>
        <taxon>Actinomycetota</taxon>
        <taxon>Actinomycetes</taxon>
        <taxon>Propionibacteriales</taxon>
        <taxon>Propionibacteriaceae</taxon>
        <taxon>Microlunatus</taxon>
    </lineage>
</organism>
<protein>
    <submittedName>
        <fullName evidence="5">RNA methyltransferase</fullName>
    </submittedName>
</protein>
<dbReference type="Pfam" id="PF22435">
    <property type="entry name" value="MRM3-like_sub_bind"/>
    <property type="match status" value="1"/>
</dbReference>
<dbReference type="GO" id="GO:0008168">
    <property type="term" value="F:methyltransferase activity"/>
    <property type="evidence" value="ECO:0007669"/>
    <property type="project" value="UniProtKB-KW"/>
</dbReference>
<reference evidence="6" key="1">
    <citation type="journal article" date="2019" name="Int. J. Syst. Evol. Microbiol.">
        <title>The Global Catalogue of Microorganisms (GCM) 10K type strain sequencing project: providing services to taxonomists for standard genome sequencing and annotation.</title>
        <authorList>
            <consortium name="The Broad Institute Genomics Platform"/>
            <consortium name="The Broad Institute Genome Sequencing Center for Infectious Disease"/>
            <person name="Wu L."/>
            <person name="Ma J."/>
        </authorList>
    </citation>
    <scope>NUCLEOTIDE SEQUENCE [LARGE SCALE GENOMIC DNA]</scope>
    <source>
        <strain evidence="6">JCM 16548</strain>
    </source>
</reference>
<dbReference type="Proteomes" id="UP001500051">
    <property type="component" value="Unassembled WGS sequence"/>
</dbReference>
<evidence type="ECO:0000256" key="2">
    <source>
        <dbReference type="ARBA" id="ARBA00022603"/>
    </source>
</evidence>
<dbReference type="GO" id="GO:0032259">
    <property type="term" value="P:methylation"/>
    <property type="evidence" value="ECO:0007669"/>
    <property type="project" value="UniProtKB-KW"/>
</dbReference>
<dbReference type="PANTHER" id="PTHR43191:SF2">
    <property type="entry name" value="RRNA METHYLTRANSFERASE 3, MITOCHONDRIAL"/>
    <property type="match status" value="1"/>
</dbReference>
<evidence type="ECO:0000256" key="1">
    <source>
        <dbReference type="ARBA" id="ARBA00007228"/>
    </source>
</evidence>
<dbReference type="EMBL" id="BAAAYX010000014">
    <property type="protein sequence ID" value="GAA3713002.1"/>
    <property type="molecule type" value="Genomic_DNA"/>
</dbReference>
<name>A0ABP7E710_9ACTN</name>
<dbReference type="Gene3D" id="3.40.1280.10">
    <property type="match status" value="1"/>
</dbReference>
<gene>
    <name evidence="5" type="ORF">GCM10022204_35030</name>
</gene>
<evidence type="ECO:0000256" key="3">
    <source>
        <dbReference type="ARBA" id="ARBA00022679"/>
    </source>
</evidence>
<dbReference type="InterPro" id="IPR029028">
    <property type="entry name" value="Alpha/beta_knot_MTases"/>
</dbReference>
<comment type="similarity">
    <text evidence="1">Belongs to the class IV-like SAM-binding methyltransferase superfamily. RNA methyltransferase TrmH family.</text>
</comment>
<dbReference type="InterPro" id="IPR001537">
    <property type="entry name" value="SpoU_MeTrfase"/>
</dbReference>
<evidence type="ECO:0000313" key="6">
    <source>
        <dbReference type="Proteomes" id="UP001500051"/>
    </source>
</evidence>
<proteinExistence type="inferred from homology"/>
<dbReference type="InterPro" id="IPR051259">
    <property type="entry name" value="rRNA_Methyltransferase"/>
</dbReference>
<dbReference type="SMART" id="SM00967">
    <property type="entry name" value="SpoU_sub_bind"/>
    <property type="match status" value="1"/>
</dbReference>
<dbReference type="Pfam" id="PF00588">
    <property type="entry name" value="SpoU_methylase"/>
    <property type="match status" value="1"/>
</dbReference>
<comment type="caution">
    <text evidence="5">The sequence shown here is derived from an EMBL/GenBank/DDBJ whole genome shotgun (WGS) entry which is preliminary data.</text>
</comment>
<dbReference type="InterPro" id="IPR053888">
    <property type="entry name" value="MRM3-like_sub_bind"/>
</dbReference>
<feature type="domain" description="RNA 2-O ribose methyltransferase substrate binding" evidence="4">
    <location>
        <begin position="21"/>
        <end position="95"/>
    </location>
</feature>
<evidence type="ECO:0000313" key="5">
    <source>
        <dbReference type="EMBL" id="GAA3713002.1"/>
    </source>
</evidence>
<dbReference type="InterPro" id="IPR013123">
    <property type="entry name" value="SpoU_subst-bd"/>
</dbReference>
<keyword evidence="2 5" id="KW-0489">Methyltransferase</keyword>
<dbReference type="InterPro" id="IPR029064">
    <property type="entry name" value="Ribosomal_eL30-like_sf"/>
</dbReference>
<dbReference type="PANTHER" id="PTHR43191">
    <property type="entry name" value="RRNA METHYLTRANSFERASE 3"/>
    <property type="match status" value="1"/>
</dbReference>
<evidence type="ECO:0000259" key="4">
    <source>
        <dbReference type="SMART" id="SM00967"/>
    </source>
</evidence>
<dbReference type="RefSeq" id="WP_344813743.1">
    <property type="nucleotide sequence ID" value="NZ_BAAAYX010000014.1"/>
</dbReference>
<dbReference type="CDD" id="cd18095">
    <property type="entry name" value="SpoU-like_rRNA-MTase"/>
    <property type="match status" value="1"/>
</dbReference>
<dbReference type="SUPFAM" id="SSF75217">
    <property type="entry name" value="alpha/beta knot"/>
    <property type="match status" value="1"/>
</dbReference>
<dbReference type="InterPro" id="IPR029026">
    <property type="entry name" value="tRNA_m1G_MTases_N"/>
</dbReference>
<dbReference type="Gene3D" id="3.30.1330.30">
    <property type="match status" value="1"/>
</dbReference>
<keyword evidence="6" id="KW-1185">Reference proteome</keyword>
<accession>A0ABP7E710</accession>
<dbReference type="SUPFAM" id="SSF55315">
    <property type="entry name" value="L30e-like"/>
    <property type="match status" value="1"/>
</dbReference>
<keyword evidence="3" id="KW-0808">Transferase</keyword>
<sequence>MLRSARRLLRRKDRLETGEFLAEGRQAVSEALSAGDTVRRLLVSTTAVDTHQDLLNLAVRAGAPVASVPDRAFGELTDTVSTQGILAVCRAVDVPVAEALGPDARLVVFCDQVRDPGNLGTVIRCADAFGADAVLISPDAVDLYNPKTVRASTGSIFHLPIAVGVELTEAAAAARAAGLAVLGADGAADCSVDDLATSGELAAPMMWVLGNEAWGLTADHAALLDRSVALPLYGRAESLNLSTAAAVLLYASATAQRAAARD</sequence>